<dbReference type="Pfam" id="PF18475">
    <property type="entry name" value="PIN7"/>
    <property type="match status" value="1"/>
</dbReference>
<gene>
    <name evidence="2" type="ORF">HW932_15000</name>
</gene>
<reference evidence="2 3" key="1">
    <citation type="submission" date="2020-06" db="EMBL/GenBank/DDBJ databases">
        <title>Whole-genome sequence of Allochromatium humboldtianum DSM 21881, type strain.</title>
        <authorList>
            <person name="Kyndt J.A."/>
            <person name="Meyer T.E."/>
        </authorList>
    </citation>
    <scope>NUCLEOTIDE SEQUENCE [LARGE SCALE GENOMIC DNA]</scope>
    <source>
        <strain evidence="2 3">DSM 21881</strain>
    </source>
</reference>
<accession>A0A850RM69</accession>
<sequence length="122" mass="13548">MRHILIDYESHQPPDLAPVADDETAVVIFVGPQQHRLPFTLVDAMQRLGARGSYVKVAKMGHNALDFHLAFYLGERMRDDPGGVFRIVSKDSGFDPLIVHLQGRGLDVARWLDLDGDTPGEA</sequence>
<organism evidence="2 3">
    <name type="scientific">Allochromatium humboldtianum</name>
    <dbReference type="NCBI Taxonomy" id="504901"/>
    <lineage>
        <taxon>Bacteria</taxon>
        <taxon>Pseudomonadati</taxon>
        <taxon>Pseudomonadota</taxon>
        <taxon>Gammaproteobacteria</taxon>
        <taxon>Chromatiales</taxon>
        <taxon>Chromatiaceae</taxon>
        <taxon>Allochromatium</taxon>
    </lineage>
</organism>
<dbReference type="Proteomes" id="UP000592294">
    <property type="component" value="Unassembled WGS sequence"/>
</dbReference>
<comment type="caution">
    <text evidence="2">The sequence shown here is derived from an EMBL/GenBank/DDBJ whole genome shotgun (WGS) entry which is preliminary data.</text>
</comment>
<dbReference type="AlphaFoldDB" id="A0A850RM69"/>
<feature type="domain" description="PIN-like" evidence="1">
    <location>
        <begin position="5"/>
        <end position="105"/>
    </location>
</feature>
<dbReference type="EMBL" id="JABZEO010000010">
    <property type="protein sequence ID" value="NVZ10571.1"/>
    <property type="molecule type" value="Genomic_DNA"/>
</dbReference>
<evidence type="ECO:0000313" key="2">
    <source>
        <dbReference type="EMBL" id="NVZ10571.1"/>
    </source>
</evidence>
<evidence type="ECO:0000259" key="1">
    <source>
        <dbReference type="Pfam" id="PF18475"/>
    </source>
</evidence>
<name>A0A850RM69_9GAMM</name>
<dbReference type="InterPro" id="IPR041494">
    <property type="entry name" value="PIN7"/>
</dbReference>
<protein>
    <recommendedName>
        <fullName evidence="1">PIN-like domain-containing protein</fullName>
    </recommendedName>
</protein>
<evidence type="ECO:0000313" key="3">
    <source>
        <dbReference type="Proteomes" id="UP000592294"/>
    </source>
</evidence>
<dbReference type="RefSeq" id="WP_176977307.1">
    <property type="nucleotide sequence ID" value="NZ_JABZEO010000010.1"/>
</dbReference>
<keyword evidence="3" id="KW-1185">Reference proteome</keyword>
<proteinExistence type="predicted"/>